<keyword evidence="6" id="KW-1185">Reference proteome</keyword>
<protein>
    <recommendedName>
        <fullName evidence="4">HipA-like C-terminal domain-containing protein</fullName>
    </recommendedName>
</protein>
<keyword evidence="3" id="KW-0418">Kinase</keyword>
<evidence type="ECO:0000313" key="5">
    <source>
        <dbReference type="EMBL" id="CDR34236.1"/>
    </source>
</evidence>
<dbReference type="GO" id="GO:0005829">
    <property type="term" value="C:cytosol"/>
    <property type="evidence" value="ECO:0007669"/>
    <property type="project" value="TreeGrafter"/>
</dbReference>
<dbReference type="eggNOG" id="COG3550">
    <property type="taxonomic scope" value="Bacteria"/>
</dbReference>
<dbReference type="OrthoDB" id="9805913at2"/>
<dbReference type="PROSITE" id="PS00018">
    <property type="entry name" value="EF_HAND_1"/>
    <property type="match status" value="1"/>
</dbReference>
<feature type="domain" description="HipA-like C-terminal" evidence="4">
    <location>
        <begin position="51"/>
        <end position="272"/>
    </location>
</feature>
<evidence type="ECO:0000259" key="4">
    <source>
        <dbReference type="Pfam" id="PF07804"/>
    </source>
</evidence>
<dbReference type="InterPro" id="IPR052028">
    <property type="entry name" value="HipA_Ser/Thr_kinase"/>
</dbReference>
<proteinExistence type="inferred from homology"/>
<dbReference type="PANTHER" id="PTHR37419">
    <property type="entry name" value="SERINE/THREONINE-PROTEIN KINASE TOXIN HIPA"/>
    <property type="match status" value="1"/>
</dbReference>
<comment type="similarity">
    <text evidence="1">Belongs to the HipA Ser/Thr kinase family.</text>
</comment>
<reference evidence="5" key="2">
    <citation type="submission" date="2014-09" db="EMBL/GenBank/DDBJ databases">
        <title>Criblamydia sequanensis harbors a mega-plasmid encoding arsenite resistance.</title>
        <authorList>
            <person name="Bertelli C."/>
            <person name="Goesmann A."/>
            <person name="Greub G."/>
        </authorList>
    </citation>
    <scope>NUCLEOTIDE SEQUENCE [LARGE SCALE GENOMIC DNA]</scope>
    <source>
        <strain evidence="5">CRIB-18</strain>
    </source>
</reference>
<dbReference type="RefSeq" id="WP_041017793.1">
    <property type="nucleotide sequence ID" value="NZ_CCEJ010000007.1"/>
</dbReference>
<evidence type="ECO:0000256" key="3">
    <source>
        <dbReference type="ARBA" id="ARBA00022777"/>
    </source>
</evidence>
<reference evidence="5" key="1">
    <citation type="submission" date="2013-12" db="EMBL/GenBank/DDBJ databases">
        <authorList>
            <person name="Linke B."/>
        </authorList>
    </citation>
    <scope>NUCLEOTIDE SEQUENCE [LARGE SCALE GENOMIC DNA]</scope>
    <source>
        <strain evidence="5">CRIB-18</strain>
    </source>
</reference>
<dbReference type="Proteomes" id="UP000031552">
    <property type="component" value="Unassembled WGS sequence"/>
</dbReference>
<dbReference type="PANTHER" id="PTHR37419:SF1">
    <property type="entry name" value="SERINE_THREONINE-PROTEIN KINASE TOXIN HIPA"/>
    <property type="match status" value="1"/>
</dbReference>
<evidence type="ECO:0000256" key="2">
    <source>
        <dbReference type="ARBA" id="ARBA00022679"/>
    </source>
</evidence>
<dbReference type="STRING" id="1437425.CSEC_1417"/>
<dbReference type="InterPro" id="IPR012893">
    <property type="entry name" value="HipA-like_C"/>
</dbReference>
<organism evidence="5 6">
    <name type="scientific">Candidatus Criblamydia sequanensis CRIB-18</name>
    <dbReference type="NCBI Taxonomy" id="1437425"/>
    <lineage>
        <taxon>Bacteria</taxon>
        <taxon>Pseudomonadati</taxon>
        <taxon>Chlamydiota</taxon>
        <taxon>Chlamydiia</taxon>
        <taxon>Parachlamydiales</taxon>
        <taxon>Candidatus Criblamydiaceae</taxon>
        <taxon>Candidatus Criblamydia</taxon>
    </lineage>
</organism>
<accession>A0A090CZE9</accession>
<name>A0A090CZE9_9BACT</name>
<dbReference type="AlphaFoldDB" id="A0A090CZE9"/>
<comment type="caution">
    <text evidence="5">The sequence shown here is derived from an EMBL/GenBank/DDBJ whole genome shotgun (WGS) entry which is preliminary data.</text>
</comment>
<sequence>MNRFPITYELSNDLYSPKGLRLLSTSLKNLKKFPYTPIEQIQKAVQYASKLSIQGVQPKLSVALNVKEEEFKIVEKGRRFILKPPHHLYEEVPQNEDLTMRLAKAVEIEIPFHGLIYNIDNSLSYIIKRVDRSGNQKIAVEDFSQLLGYSRDTKYEASMEKVILVIEKHCTFPVLEKLKLFRLVIFNFIIGNDDMHLKNFSLIRRENKVELTPAYDLLNTSIIMKTEEEIALPIRGKKSRLNRKDLVEYFGMERLGLSKKILEEEILRFKKSQEEWKTLIAESFLSLRMQTQYKNLIESRWVTLDK</sequence>
<dbReference type="Gene3D" id="1.10.1070.20">
    <property type="match status" value="1"/>
</dbReference>
<dbReference type="GO" id="GO:0004674">
    <property type="term" value="F:protein serine/threonine kinase activity"/>
    <property type="evidence" value="ECO:0007669"/>
    <property type="project" value="TreeGrafter"/>
</dbReference>
<evidence type="ECO:0000256" key="1">
    <source>
        <dbReference type="ARBA" id="ARBA00010164"/>
    </source>
</evidence>
<keyword evidence="2" id="KW-0808">Transferase</keyword>
<dbReference type="Pfam" id="PF07804">
    <property type="entry name" value="HipA_C"/>
    <property type="match status" value="1"/>
</dbReference>
<gene>
    <name evidence="5" type="ORF">CSEC_1417</name>
</gene>
<dbReference type="EMBL" id="CCEJ010000007">
    <property type="protein sequence ID" value="CDR34236.1"/>
    <property type="molecule type" value="Genomic_DNA"/>
</dbReference>
<dbReference type="InterPro" id="IPR018247">
    <property type="entry name" value="EF_Hand_1_Ca_BS"/>
</dbReference>
<evidence type="ECO:0000313" key="6">
    <source>
        <dbReference type="Proteomes" id="UP000031552"/>
    </source>
</evidence>